<gene>
    <name evidence="1" type="primary">GLEAN_11494</name>
    <name evidence="1" type="ORF">TcasGA2_TC011494</name>
</gene>
<evidence type="ECO:0000313" key="2">
    <source>
        <dbReference type="Proteomes" id="UP000007266"/>
    </source>
</evidence>
<accession>D7EK76</accession>
<keyword evidence="2" id="KW-1185">Reference proteome</keyword>
<dbReference type="eggNOG" id="ENOG502SSDJ">
    <property type="taxonomic scope" value="Eukaryota"/>
</dbReference>
<protein>
    <submittedName>
        <fullName evidence="1">Uncharacterized protein</fullName>
    </submittedName>
</protein>
<dbReference type="OMA" id="GCNIFRN"/>
<dbReference type="Proteomes" id="UP000007266">
    <property type="component" value="Unassembled WGS sequence"/>
</dbReference>
<dbReference type="HOGENOM" id="CLU_2029678_0_0_1"/>
<dbReference type="EMBL" id="KQ971387">
    <property type="protein sequence ID" value="EFA13028.1"/>
    <property type="molecule type" value="Genomic_DNA"/>
</dbReference>
<proteinExistence type="predicted"/>
<dbReference type="AlphaFoldDB" id="D7EK76"/>
<dbReference type="PhylomeDB" id="D7EK76"/>
<name>D7EK76_TRICA</name>
<reference evidence="1 2" key="2">
    <citation type="journal article" date="2010" name="Nucleic Acids Res.">
        <title>BeetleBase in 2010: revisions to provide comprehensive genomic information for Tribolium castaneum.</title>
        <authorList>
            <person name="Kim H.S."/>
            <person name="Murphy T."/>
            <person name="Xia J."/>
            <person name="Caragea D."/>
            <person name="Park Y."/>
            <person name="Beeman R.W."/>
            <person name="Lorenzen M.D."/>
            <person name="Butcher S."/>
            <person name="Manak J.R."/>
            <person name="Brown S.J."/>
        </authorList>
    </citation>
    <scope>NUCLEOTIDE SEQUENCE [LARGE SCALE GENOMIC DNA]</scope>
    <source>
        <strain evidence="1 2">Georgia GA2</strain>
    </source>
</reference>
<organism evidence="1 2">
    <name type="scientific">Tribolium castaneum</name>
    <name type="common">Red flour beetle</name>
    <dbReference type="NCBI Taxonomy" id="7070"/>
    <lineage>
        <taxon>Eukaryota</taxon>
        <taxon>Metazoa</taxon>
        <taxon>Ecdysozoa</taxon>
        <taxon>Arthropoda</taxon>
        <taxon>Hexapoda</taxon>
        <taxon>Insecta</taxon>
        <taxon>Pterygota</taxon>
        <taxon>Neoptera</taxon>
        <taxon>Endopterygota</taxon>
        <taxon>Coleoptera</taxon>
        <taxon>Polyphaga</taxon>
        <taxon>Cucujiformia</taxon>
        <taxon>Tenebrionidae</taxon>
        <taxon>Tenebrionidae incertae sedis</taxon>
        <taxon>Tribolium</taxon>
    </lineage>
</organism>
<sequence>MEKYNFSFDRIYNVDESGISTVQKETAKRLGPKGIKQFGVISSGERGKRITVICAMSATGYIPPLFVYPRARMTPLLEKNRPIGAAIAVLIMDGVTRKFSYNGCNIFRNTLEQQLQIQCCYF</sequence>
<dbReference type="InParanoid" id="D7EK76"/>
<evidence type="ECO:0000313" key="1">
    <source>
        <dbReference type="EMBL" id="EFA13028.1"/>
    </source>
</evidence>
<reference evidence="1 2" key="1">
    <citation type="journal article" date="2008" name="Nature">
        <title>The genome of the model beetle and pest Tribolium castaneum.</title>
        <authorList>
            <consortium name="Tribolium Genome Sequencing Consortium"/>
            <person name="Richards S."/>
            <person name="Gibbs R.A."/>
            <person name="Weinstock G.M."/>
            <person name="Brown S.J."/>
            <person name="Denell R."/>
            <person name="Beeman R.W."/>
            <person name="Gibbs R."/>
            <person name="Beeman R.W."/>
            <person name="Brown S.J."/>
            <person name="Bucher G."/>
            <person name="Friedrich M."/>
            <person name="Grimmelikhuijzen C.J."/>
            <person name="Klingler M."/>
            <person name="Lorenzen M."/>
            <person name="Richards S."/>
            <person name="Roth S."/>
            <person name="Schroder R."/>
            <person name="Tautz D."/>
            <person name="Zdobnov E.M."/>
            <person name="Muzny D."/>
            <person name="Gibbs R.A."/>
            <person name="Weinstock G.M."/>
            <person name="Attaway T."/>
            <person name="Bell S."/>
            <person name="Buhay C.J."/>
            <person name="Chandrabose M.N."/>
            <person name="Chavez D."/>
            <person name="Clerk-Blankenburg K.P."/>
            <person name="Cree A."/>
            <person name="Dao M."/>
            <person name="Davis C."/>
            <person name="Chacko J."/>
            <person name="Dinh H."/>
            <person name="Dugan-Rocha S."/>
            <person name="Fowler G."/>
            <person name="Garner T.T."/>
            <person name="Garnes J."/>
            <person name="Gnirke A."/>
            <person name="Hawes A."/>
            <person name="Hernandez J."/>
            <person name="Hines S."/>
            <person name="Holder M."/>
            <person name="Hume J."/>
            <person name="Jhangiani S.N."/>
            <person name="Joshi V."/>
            <person name="Khan Z.M."/>
            <person name="Jackson L."/>
            <person name="Kovar C."/>
            <person name="Kowis A."/>
            <person name="Lee S."/>
            <person name="Lewis L.R."/>
            <person name="Margolis J."/>
            <person name="Morgan M."/>
            <person name="Nazareth L.V."/>
            <person name="Nguyen N."/>
            <person name="Okwuonu G."/>
            <person name="Parker D."/>
            <person name="Richards S."/>
            <person name="Ruiz S.J."/>
            <person name="Santibanez J."/>
            <person name="Savard J."/>
            <person name="Scherer S.E."/>
            <person name="Schneider B."/>
            <person name="Sodergren E."/>
            <person name="Tautz D."/>
            <person name="Vattahil S."/>
            <person name="Villasana D."/>
            <person name="White C.S."/>
            <person name="Wright R."/>
            <person name="Park Y."/>
            <person name="Beeman R.W."/>
            <person name="Lord J."/>
            <person name="Oppert B."/>
            <person name="Lorenzen M."/>
            <person name="Brown S."/>
            <person name="Wang L."/>
            <person name="Savard J."/>
            <person name="Tautz D."/>
            <person name="Richards S."/>
            <person name="Weinstock G."/>
            <person name="Gibbs R.A."/>
            <person name="Liu Y."/>
            <person name="Worley K."/>
            <person name="Weinstock G."/>
            <person name="Elsik C.G."/>
            <person name="Reese J.T."/>
            <person name="Elhaik E."/>
            <person name="Landan G."/>
            <person name="Graur D."/>
            <person name="Arensburger P."/>
            <person name="Atkinson P."/>
            <person name="Beeman R.W."/>
            <person name="Beidler J."/>
            <person name="Brown S.J."/>
            <person name="Demuth J.P."/>
            <person name="Drury D.W."/>
            <person name="Du Y.Z."/>
            <person name="Fujiwara H."/>
            <person name="Lorenzen M."/>
            <person name="Maselli V."/>
            <person name="Osanai M."/>
            <person name="Park Y."/>
            <person name="Robertson H.M."/>
            <person name="Tu Z."/>
            <person name="Wang J.J."/>
            <person name="Wang S."/>
            <person name="Richards S."/>
            <person name="Song H."/>
            <person name="Zhang L."/>
            <person name="Sodergren E."/>
            <person name="Werner D."/>
            <person name="Stanke M."/>
            <person name="Morgenstern B."/>
            <person name="Solovyev V."/>
            <person name="Kosarev P."/>
            <person name="Brown G."/>
            <person name="Chen H.C."/>
            <person name="Ermolaeva O."/>
            <person name="Hlavina W."/>
            <person name="Kapustin Y."/>
            <person name="Kiryutin B."/>
            <person name="Kitts P."/>
            <person name="Maglott D."/>
            <person name="Pruitt K."/>
            <person name="Sapojnikov V."/>
            <person name="Souvorov A."/>
            <person name="Mackey A.J."/>
            <person name="Waterhouse R.M."/>
            <person name="Wyder S."/>
            <person name="Zdobnov E.M."/>
            <person name="Zdobnov E.M."/>
            <person name="Wyder S."/>
            <person name="Kriventseva E.V."/>
            <person name="Kadowaki T."/>
            <person name="Bork P."/>
            <person name="Aranda M."/>
            <person name="Bao R."/>
            <person name="Beermann A."/>
            <person name="Berns N."/>
            <person name="Bolognesi R."/>
            <person name="Bonneton F."/>
            <person name="Bopp D."/>
            <person name="Brown S.J."/>
            <person name="Bucher G."/>
            <person name="Butts T."/>
            <person name="Chaumot A."/>
            <person name="Denell R.E."/>
            <person name="Ferrier D.E."/>
            <person name="Friedrich M."/>
            <person name="Gordon C.M."/>
            <person name="Jindra M."/>
            <person name="Klingler M."/>
            <person name="Lan Q."/>
            <person name="Lattorff H.M."/>
            <person name="Laudet V."/>
            <person name="von Levetsow C."/>
            <person name="Liu Z."/>
            <person name="Lutz R."/>
            <person name="Lynch J.A."/>
            <person name="da Fonseca R.N."/>
            <person name="Posnien N."/>
            <person name="Reuter R."/>
            <person name="Roth S."/>
            <person name="Savard J."/>
            <person name="Schinko J.B."/>
            <person name="Schmitt C."/>
            <person name="Schoppmeier M."/>
            <person name="Schroder R."/>
            <person name="Shippy T.D."/>
            <person name="Simonnet F."/>
            <person name="Marques-Souza H."/>
            <person name="Tautz D."/>
            <person name="Tomoyasu Y."/>
            <person name="Trauner J."/>
            <person name="Van der Zee M."/>
            <person name="Vervoort M."/>
            <person name="Wittkopp N."/>
            <person name="Wimmer E.A."/>
            <person name="Yang X."/>
            <person name="Jones A.K."/>
            <person name="Sattelle D.B."/>
            <person name="Ebert P.R."/>
            <person name="Nelson D."/>
            <person name="Scott J.G."/>
            <person name="Beeman R.W."/>
            <person name="Muthukrishnan S."/>
            <person name="Kramer K.J."/>
            <person name="Arakane Y."/>
            <person name="Beeman R.W."/>
            <person name="Zhu Q."/>
            <person name="Hogenkamp D."/>
            <person name="Dixit R."/>
            <person name="Oppert B."/>
            <person name="Jiang H."/>
            <person name="Zou Z."/>
            <person name="Marshall J."/>
            <person name="Elpidina E."/>
            <person name="Vinokurov K."/>
            <person name="Oppert C."/>
            <person name="Zou Z."/>
            <person name="Evans J."/>
            <person name="Lu Z."/>
            <person name="Zhao P."/>
            <person name="Sumathipala N."/>
            <person name="Altincicek B."/>
            <person name="Vilcinskas A."/>
            <person name="Williams M."/>
            <person name="Hultmark D."/>
            <person name="Hetru C."/>
            <person name="Jiang H."/>
            <person name="Grimmelikhuijzen C.J."/>
            <person name="Hauser F."/>
            <person name="Cazzamali G."/>
            <person name="Williamson M."/>
            <person name="Park Y."/>
            <person name="Li B."/>
            <person name="Tanaka Y."/>
            <person name="Predel R."/>
            <person name="Neupert S."/>
            <person name="Schachtner J."/>
            <person name="Verleyen P."/>
            <person name="Raible F."/>
            <person name="Bork P."/>
            <person name="Friedrich M."/>
            <person name="Walden K.K."/>
            <person name="Robertson H.M."/>
            <person name="Angeli S."/>
            <person name="Foret S."/>
            <person name="Bucher G."/>
            <person name="Schuetz S."/>
            <person name="Maleszka R."/>
            <person name="Wimmer E.A."/>
            <person name="Beeman R.W."/>
            <person name="Lorenzen M."/>
            <person name="Tomoyasu Y."/>
            <person name="Miller S.C."/>
            <person name="Grossmann D."/>
            <person name="Bucher G."/>
        </authorList>
    </citation>
    <scope>NUCLEOTIDE SEQUENCE [LARGE SCALE GENOMIC DNA]</scope>
    <source>
        <strain evidence="1 2">Georgia GA2</strain>
    </source>
</reference>